<protein>
    <submittedName>
        <fullName evidence="4">Uncharacterized protein LOC100370025</fullName>
    </submittedName>
</protein>
<name>A0ABM0GVK8_SACKO</name>
<evidence type="ECO:0000256" key="2">
    <source>
        <dbReference type="SAM" id="SignalP"/>
    </source>
</evidence>
<organism evidence="3 4">
    <name type="scientific">Saccoglossus kowalevskii</name>
    <name type="common">Acorn worm</name>
    <dbReference type="NCBI Taxonomy" id="10224"/>
    <lineage>
        <taxon>Eukaryota</taxon>
        <taxon>Metazoa</taxon>
        <taxon>Hemichordata</taxon>
        <taxon>Enteropneusta</taxon>
        <taxon>Harrimaniidae</taxon>
        <taxon>Saccoglossus</taxon>
    </lineage>
</organism>
<sequence>MKITLVLFLSAIVCVAIAEHAERSDKLAKIKEAVARGHSLTPEQTAILEHRKKERLTGSELRIKSASDDRKVLAKQRMEEMAMIKKLELSPEEKKEKMRRLREDNRRTKKPVPVAR</sequence>
<feature type="chain" id="PRO_5046332272" evidence="2">
    <location>
        <begin position="19"/>
        <end position="116"/>
    </location>
</feature>
<feature type="compositionally biased region" description="Basic and acidic residues" evidence="1">
    <location>
        <begin position="86"/>
        <end position="106"/>
    </location>
</feature>
<evidence type="ECO:0000313" key="4">
    <source>
        <dbReference type="RefSeq" id="XP_002738280.1"/>
    </source>
</evidence>
<proteinExistence type="predicted"/>
<dbReference type="Proteomes" id="UP000694865">
    <property type="component" value="Unplaced"/>
</dbReference>
<gene>
    <name evidence="4" type="primary">LOC100370025</name>
</gene>
<reference evidence="4" key="1">
    <citation type="submission" date="2025-08" db="UniProtKB">
        <authorList>
            <consortium name="RefSeq"/>
        </authorList>
    </citation>
    <scope>IDENTIFICATION</scope>
    <source>
        <tissue evidence="4">Testes</tissue>
    </source>
</reference>
<accession>A0ABM0GVK8</accession>
<feature type="signal peptide" evidence="2">
    <location>
        <begin position="1"/>
        <end position="18"/>
    </location>
</feature>
<dbReference type="RefSeq" id="XP_002738280.1">
    <property type="nucleotide sequence ID" value="XM_002738234.2"/>
</dbReference>
<evidence type="ECO:0000256" key="1">
    <source>
        <dbReference type="SAM" id="MobiDB-lite"/>
    </source>
</evidence>
<keyword evidence="3" id="KW-1185">Reference proteome</keyword>
<feature type="region of interest" description="Disordered" evidence="1">
    <location>
        <begin position="86"/>
        <end position="116"/>
    </location>
</feature>
<keyword evidence="2" id="KW-0732">Signal</keyword>
<dbReference type="GeneID" id="100370025"/>
<evidence type="ECO:0000313" key="3">
    <source>
        <dbReference type="Proteomes" id="UP000694865"/>
    </source>
</evidence>